<feature type="compositionally biased region" description="Basic and acidic residues" evidence="1">
    <location>
        <begin position="37"/>
        <end position="46"/>
    </location>
</feature>
<dbReference type="AlphaFoldDB" id="A0A8H4NI59"/>
<feature type="compositionally biased region" description="Acidic residues" evidence="1">
    <location>
        <begin position="47"/>
        <end position="56"/>
    </location>
</feature>
<dbReference type="EMBL" id="JAADJG010000713">
    <property type="protein sequence ID" value="KAF4438794.1"/>
    <property type="molecule type" value="Genomic_DNA"/>
</dbReference>
<proteinExistence type="predicted"/>
<gene>
    <name evidence="2" type="ORF">F53441_12714</name>
</gene>
<dbReference type="GO" id="GO:0004519">
    <property type="term" value="F:endonuclease activity"/>
    <property type="evidence" value="ECO:0007669"/>
    <property type="project" value="UniProtKB-KW"/>
</dbReference>
<evidence type="ECO:0000313" key="3">
    <source>
        <dbReference type="Proteomes" id="UP000605986"/>
    </source>
</evidence>
<protein>
    <submittedName>
        <fullName evidence="2">HNH endonuclease domain-containing protein</fullName>
    </submittedName>
</protein>
<keyword evidence="2" id="KW-0255">Endonuclease</keyword>
<keyword evidence="2" id="KW-0540">Nuclease</keyword>
<feature type="compositionally biased region" description="Basic and acidic residues" evidence="1">
    <location>
        <begin position="71"/>
        <end position="80"/>
    </location>
</feature>
<accession>A0A8H4NI59</accession>
<dbReference type="OrthoDB" id="2142759at2759"/>
<comment type="caution">
    <text evidence="2">The sequence shown here is derived from an EMBL/GenBank/DDBJ whole genome shotgun (WGS) entry which is preliminary data.</text>
</comment>
<evidence type="ECO:0000256" key="1">
    <source>
        <dbReference type="SAM" id="MobiDB-lite"/>
    </source>
</evidence>
<feature type="compositionally biased region" description="Polar residues" evidence="1">
    <location>
        <begin position="91"/>
        <end position="108"/>
    </location>
</feature>
<evidence type="ECO:0000313" key="2">
    <source>
        <dbReference type="EMBL" id="KAF4438794.1"/>
    </source>
</evidence>
<organism evidence="2 3">
    <name type="scientific">Fusarium austroafricanum</name>
    <dbReference type="NCBI Taxonomy" id="2364996"/>
    <lineage>
        <taxon>Eukaryota</taxon>
        <taxon>Fungi</taxon>
        <taxon>Dikarya</taxon>
        <taxon>Ascomycota</taxon>
        <taxon>Pezizomycotina</taxon>
        <taxon>Sordariomycetes</taxon>
        <taxon>Hypocreomycetidae</taxon>
        <taxon>Hypocreales</taxon>
        <taxon>Nectriaceae</taxon>
        <taxon>Fusarium</taxon>
        <taxon>Fusarium concolor species complex</taxon>
    </lineage>
</organism>
<feature type="region of interest" description="Disordered" evidence="1">
    <location>
        <begin position="37"/>
        <end position="108"/>
    </location>
</feature>
<reference evidence="2" key="1">
    <citation type="submission" date="2020-01" db="EMBL/GenBank/DDBJ databases">
        <title>Identification and distribution of gene clusters putatively required for synthesis of sphingolipid metabolism inhibitors in phylogenetically diverse species of the filamentous fungus Fusarium.</title>
        <authorList>
            <person name="Kim H.-S."/>
            <person name="Busman M."/>
            <person name="Brown D.W."/>
            <person name="Divon H."/>
            <person name="Uhlig S."/>
            <person name="Proctor R.H."/>
        </authorList>
    </citation>
    <scope>NUCLEOTIDE SEQUENCE</scope>
    <source>
        <strain evidence="2">NRRL 53441</strain>
    </source>
</reference>
<sequence>MILLRSDMHKMWDDNRFAILPKAGGWYTHVLLNSNRKELEDKNRGAEDEEEGEEEEVGGRLLKRLGSPGLDDWRWRKDDNSPPLKRRRVTDATQSHTPPQSISPSRFQ</sequence>
<keyword evidence="3" id="KW-1185">Reference proteome</keyword>
<name>A0A8H4NI59_9HYPO</name>
<keyword evidence="2" id="KW-0378">Hydrolase</keyword>
<dbReference type="Proteomes" id="UP000605986">
    <property type="component" value="Unassembled WGS sequence"/>
</dbReference>